<dbReference type="Gene3D" id="3.40.50.720">
    <property type="entry name" value="NAD(P)-binding Rossmann-like Domain"/>
    <property type="match status" value="1"/>
</dbReference>
<dbReference type="PROSITE" id="PS50075">
    <property type="entry name" value="CARRIER"/>
    <property type="match status" value="1"/>
</dbReference>
<dbReference type="InterPro" id="IPR014043">
    <property type="entry name" value="Acyl_transferase_dom"/>
</dbReference>
<feature type="domain" description="Carrier" evidence="5">
    <location>
        <begin position="1401"/>
        <end position="1476"/>
    </location>
</feature>
<dbReference type="Proteomes" id="UP000635387">
    <property type="component" value="Unassembled WGS sequence"/>
</dbReference>
<gene>
    <name evidence="7" type="ORF">GCM10017790_00140</name>
</gene>
<organism evidence="7 8">
    <name type="scientific">Amycolatopsis oliviviridis</name>
    <dbReference type="NCBI Taxonomy" id="1471590"/>
    <lineage>
        <taxon>Bacteria</taxon>
        <taxon>Bacillati</taxon>
        <taxon>Actinomycetota</taxon>
        <taxon>Actinomycetes</taxon>
        <taxon>Pseudonocardiales</taxon>
        <taxon>Pseudonocardiaceae</taxon>
        <taxon>Amycolatopsis</taxon>
    </lineage>
</organism>
<dbReference type="SUPFAM" id="SSF53901">
    <property type="entry name" value="Thiolase-like"/>
    <property type="match status" value="1"/>
</dbReference>
<evidence type="ECO:0000259" key="5">
    <source>
        <dbReference type="PROSITE" id="PS50075"/>
    </source>
</evidence>
<evidence type="ECO:0000256" key="4">
    <source>
        <dbReference type="ARBA" id="ARBA00023315"/>
    </source>
</evidence>
<evidence type="ECO:0000256" key="1">
    <source>
        <dbReference type="ARBA" id="ARBA00022450"/>
    </source>
</evidence>
<keyword evidence="4" id="KW-0012">Acyltransferase</keyword>
<evidence type="ECO:0000256" key="3">
    <source>
        <dbReference type="ARBA" id="ARBA00022679"/>
    </source>
</evidence>
<dbReference type="InterPro" id="IPR014030">
    <property type="entry name" value="Ketoacyl_synth_N"/>
</dbReference>
<evidence type="ECO:0000259" key="6">
    <source>
        <dbReference type="PROSITE" id="PS52004"/>
    </source>
</evidence>
<dbReference type="Gene3D" id="3.40.47.10">
    <property type="match status" value="1"/>
</dbReference>
<dbReference type="Pfam" id="PF00698">
    <property type="entry name" value="Acyl_transf_1"/>
    <property type="match status" value="1"/>
</dbReference>
<dbReference type="SUPFAM" id="SSF52151">
    <property type="entry name" value="FabD/lysophospholipase-like"/>
    <property type="match status" value="1"/>
</dbReference>
<dbReference type="SUPFAM" id="SSF101173">
    <property type="entry name" value="Docking domain B of the erythromycin polyketide synthase (DEBS)"/>
    <property type="match status" value="1"/>
</dbReference>
<dbReference type="PROSITE" id="PS00606">
    <property type="entry name" value="KS3_1"/>
    <property type="match status" value="1"/>
</dbReference>
<dbReference type="SMART" id="SM00825">
    <property type="entry name" value="PKS_KS"/>
    <property type="match status" value="1"/>
</dbReference>
<dbReference type="InterPro" id="IPR016035">
    <property type="entry name" value="Acyl_Trfase/lysoPLipase"/>
</dbReference>
<dbReference type="InterPro" id="IPR020841">
    <property type="entry name" value="PKS_Beta-ketoAc_synthase_dom"/>
</dbReference>
<dbReference type="CDD" id="cd08952">
    <property type="entry name" value="KR_1_SDR_x"/>
    <property type="match status" value="1"/>
</dbReference>
<dbReference type="Pfam" id="PF16197">
    <property type="entry name" value="KAsynt_C_assoc"/>
    <property type="match status" value="1"/>
</dbReference>
<dbReference type="SMART" id="SM01294">
    <property type="entry name" value="PKS_PP_betabranch"/>
    <property type="match status" value="1"/>
</dbReference>
<name>A0ABQ3L6X2_9PSEU</name>
<dbReference type="SMART" id="SM00827">
    <property type="entry name" value="PKS_AT"/>
    <property type="match status" value="1"/>
</dbReference>
<dbReference type="InterPro" id="IPR018201">
    <property type="entry name" value="Ketoacyl_synth_AS"/>
</dbReference>
<dbReference type="InterPro" id="IPR009081">
    <property type="entry name" value="PP-bd_ACP"/>
</dbReference>
<keyword evidence="1" id="KW-0596">Phosphopantetheine</keyword>
<dbReference type="InterPro" id="IPR036736">
    <property type="entry name" value="ACP-like_sf"/>
</dbReference>
<dbReference type="InterPro" id="IPR013968">
    <property type="entry name" value="PKS_KR"/>
</dbReference>
<evidence type="ECO:0000256" key="2">
    <source>
        <dbReference type="ARBA" id="ARBA00022553"/>
    </source>
</evidence>
<proteinExistence type="predicted"/>
<keyword evidence="3" id="KW-0808">Transferase</keyword>
<dbReference type="InterPro" id="IPR014031">
    <property type="entry name" value="Ketoacyl_synth_C"/>
</dbReference>
<dbReference type="InterPro" id="IPR036299">
    <property type="entry name" value="Polyketide_synth_docking_sf"/>
</dbReference>
<dbReference type="InterPro" id="IPR001227">
    <property type="entry name" value="Ac_transferase_dom_sf"/>
</dbReference>
<dbReference type="Pfam" id="PF00109">
    <property type="entry name" value="ketoacyl-synt"/>
    <property type="match status" value="1"/>
</dbReference>
<dbReference type="InterPro" id="IPR016039">
    <property type="entry name" value="Thiolase-like"/>
</dbReference>
<keyword evidence="2" id="KW-0597">Phosphoprotein</keyword>
<dbReference type="InterPro" id="IPR050091">
    <property type="entry name" value="PKS_NRPS_Biosynth_Enz"/>
</dbReference>
<evidence type="ECO:0000313" key="7">
    <source>
        <dbReference type="EMBL" id="GHH00737.1"/>
    </source>
</evidence>
<dbReference type="Gene3D" id="1.10.1200.10">
    <property type="entry name" value="ACP-like"/>
    <property type="match status" value="1"/>
</dbReference>
<dbReference type="SUPFAM" id="SSF51735">
    <property type="entry name" value="NAD(P)-binding Rossmann-fold domains"/>
    <property type="match status" value="2"/>
</dbReference>
<dbReference type="SUPFAM" id="SSF47336">
    <property type="entry name" value="ACP-like"/>
    <property type="match status" value="1"/>
</dbReference>
<dbReference type="PROSITE" id="PS00012">
    <property type="entry name" value="PHOSPHOPANTETHEINE"/>
    <property type="match status" value="1"/>
</dbReference>
<dbReference type="EMBL" id="BNAY01000001">
    <property type="protein sequence ID" value="GHH00737.1"/>
    <property type="molecule type" value="Genomic_DNA"/>
</dbReference>
<dbReference type="SMART" id="SM00823">
    <property type="entry name" value="PKS_PP"/>
    <property type="match status" value="1"/>
</dbReference>
<dbReference type="SUPFAM" id="SSF55048">
    <property type="entry name" value="Probable ACP-binding domain of malonyl-CoA ACP transacylase"/>
    <property type="match status" value="1"/>
</dbReference>
<dbReference type="InterPro" id="IPR036291">
    <property type="entry name" value="NAD(P)-bd_dom_sf"/>
</dbReference>
<dbReference type="Gene3D" id="3.30.70.3290">
    <property type="match status" value="1"/>
</dbReference>
<dbReference type="InterPro" id="IPR032821">
    <property type="entry name" value="PKS_assoc"/>
</dbReference>
<dbReference type="InterPro" id="IPR006162">
    <property type="entry name" value="Ppantetheine_attach_site"/>
</dbReference>
<dbReference type="Pfam" id="PF00550">
    <property type="entry name" value="PP-binding"/>
    <property type="match status" value="1"/>
</dbReference>
<dbReference type="InterPro" id="IPR057326">
    <property type="entry name" value="KR_dom"/>
</dbReference>
<keyword evidence="8" id="KW-1185">Reference proteome</keyword>
<dbReference type="PANTHER" id="PTHR43775">
    <property type="entry name" value="FATTY ACID SYNTHASE"/>
    <property type="match status" value="1"/>
</dbReference>
<dbReference type="Gene3D" id="3.40.366.10">
    <property type="entry name" value="Malonyl-Coenzyme A Acyl Carrier Protein, domain 2"/>
    <property type="match status" value="1"/>
</dbReference>
<reference evidence="8" key="1">
    <citation type="journal article" date="2019" name="Int. J. Syst. Evol. Microbiol.">
        <title>The Global Catalogue of Microorganisms (GCM) 10K type strain sequencing project: providing services to taxonomists for standard genome sequencing and annotation.</title>
        <authorList>
            <consortium name="The Broad Institute Genomics Platform"/>
            <consortium name="The Broad Institute Genome Sequencing Center for Infectious Disease"/>
            <person name="Wu L."/>
            <person name="Ma J."/>
        </authorList>
    </citation>
    <scope>NUCLEOTIDE SEQUENCE [LARGE SCALE GENOMIC DNA]</scope>
    <source>
        <strain evidence="8">CGMCC 4.7683</strain>
    </source>
</reference>
<evidence type="ECO:0008006" key="9">
    <source>
        <dbReference type="Google" id="ProtNLM"/>
    </source>
</evidence>
<dbReference type="PANTHER" id="PTHR43775:SF51">
    <property type="entry name" value="INACTIVE PHENOLPHTHIOCEROL SYNTHESIS POLYKETIDE SYNTHASE TYPE I PKS1-RELATED"/>
    <property type="match status" value="1"/>
</dbReference>
<protein>
    <recommendedName>
        <fullName evidence="9">Malonyl CoA-acyl carrier protein transacylase</fullName>
    </recommendedName>
</protein>
<dbReference type="Pfam" id="PF02801">
    <property type="entry name" value="Ketoacyl-synt_C"/>
    <property type="match status" value="1"/>
</dbReference>
<dbReference type="InterPro" id="IPR020806">
    <property type="entry name" value="PKS_PP-bd"/>
</dbReference>
<evidence type="ECO:0000313" key="8">
    <source>
        <dbReference type="Proteomes" id="UP000635387"/>
    </source>
</evidence>
<comment type="caution">
    <text evidence="7">The sequence shown here is derived from an EMBL/GenBank/DDBJ whole genome shotgun (WGS) entry which is preliminary data.</text>
</comment>
<sequence>MTANESRLRDYLKRVTTELDDAHDRIRAQERRDKEPIAIIGMSCRFPGGVRSPEDLWELLAQGRDVVSGFPDNRGWDLASLYDPDPDKPGKCSVQDGGFLYDADQFDPGFFGISPREALAMDPQHRLLLETTWEAFERAGVAPAALRGSRTGVYVGGNGTDYSDVLQETPDGVAGYLGIGSAASVASGRLAYTFGLEGPALTIDTACSASLVALHLACQGLRHGDCTLALAAGVTVMSTPGFLVEFSRQRGLAGDGRCKAFADAADGTGLAEGAGVLVLERLSDARRNGHPVLAVVRGSAVNQDGASNGLTAPNGPSQRRVISAALANAGLAPAEVDAVEAHGTGTTLGDPIEAQALLATYGQGREKPLWLGSIKSNLGHTQAAAGIAGVMKMVLAMRNGLLPKTLHIDEPSSHVDWSAGKVSLLTEAQAWPESDRPRRAGVSSFGVSGTNAHVILEQVPAETIESSTVDSVVPLVFSAKSEAALRETARQLVPTLDAGVADVGFSLAAARSAWEYRAALVAADREAYAAGLTALASGQEIAGLVQGVASDPGKVAFVFPGQGSQWAGMGLRLYESSPVFAARLDECAQALSSFVDWSLVEVLGDEVALARVDVVQPVLWAVMVSLAAVWESYGVVPEAVVGHSQGEIAAACVSGALSLADGARVVALRSKAITALAGKGGMVSVALPVDQVRERLGSALSIAAVNGASATVVSGDPAALEELVAACERDGVRAKRIPVDYASHSVQVEEIRDELLEVLSAVRPVAGRVPLFSTVTGELVDGAGLDAEYWYRNLRQTVEFEHAVRSMSEQGFGVFVETSAHPVLTMAIQQTAEDAVAVGTLRRDEGDLDRVLLSLGEAYVQGVDVDWAPAFAGAHRVDLPAYPFQRQRFWLPRTTVGKTADPLDDIRYRVTWKTIADLPEPSLTGEWLVAVPEGAGCDLVDPVVRSLEAHGARTRVLPVGSGRTALADRLRGLGAPGGVVSLLALDERPDTGTPALADGLARTVQLVQALGDAAHEAPLWILTRGAVTTGPRDRLTNPVQAQTWGVGRVVGLEHASRWGGLIDLPADFDAPAADRLCSVLAGAGTEDQLAIRQSGVLVRRLVRASRTGKPSRTWQPRDTVLLTGGTGVLGTHIVRWLAGNGATRIVLPSRRGPAAPGMSELTAELAERGVELIPAACDVADRAALEDLVSRVRSSGPPIRGVIHAAAQIGLGSLAETTLADFADVVAAKADGAGHLDELFRDDDLDAFVLFSSIAGVWGSGDHGAYAAANAFLDALAARRRADGRTATSIAWGVWAAANPWDTDRAIEGIDNDQLRRRGLPLMDPELAFTALQHALDHDETTVTVAHVDWAKFVPVFTSTRERPLFDDLPDARGAVQADTVPETAGSDLVRRVAASADGERVVLDLVRAQVTVVLGHDAPDAVAPGRPFKEMGFDSLTAVELRNKLAAATGIRLPATMVFDHPSPAALARHVHERLVPRTTPVLDELDRIEAALFGAETGDETGATIVARLRSMVWKWNDLAGTADPTADDGLDVATDDEIFDLIDAEFGSA</sequence>
<feature type="domain" description="Ketosynthase family 3 (KS3)" evidence="6">
    <location>
        <begin position="34"/>
        <end position="458"/>
    </location>
</feature>
<accession>A0ABQ3L6X2</accession>
<dbReference type="CDD" id="cd00833">
    <property type="entry name" value="PKS"/>
    <property type="match status" value="1"/>
</dbReference>
<dbReference type="Pfam" id="PF08659">
    <property type="entry name" value="KR"/>
    <property type="match status" value="1"/>
</dbReference>
<dbReference type="InterPro" id="IPR016036">
    <property type="entry name" value="Malonyl_transacylase_ACP-bd"/>
</dbReference>
<dbReference type="SMART" id="SM00822">
    <property type="entry name" value="PKS_KR"/>
    <property type="match status" value="1"/>
</dbReference>
<dbReference type="PROSITE" id="PS52004">
    <property type="entry name" value="KS3_2"/>
    <property type="match status" value="1"/>
</dbReference>